<dbReference type="Pfam" id="PF17820">
    <property type="entry name" value="PDZ_6"/>
    <property type="match status" value="1"/>
</dbReference>
<comment type="similarity">
    <text evidence="2">Belongs to the peptidase S1C family.</text>
</comment>
<evidence type="ECO:0000256" key="7">
    <source>
        <dbReference type="ARBA" id="ARBA00022801"/>
    </source>
</evidence>
<evidence type="ECO:0000259" key="11">
    <source>
        <dbReference type="PROSITE" id="PS50106"/>
    </source>
</evidence>
<dbReference type="PRINTS" id="PR00834">
    <property type="entry name" value="PROTEASES2C"/>
</dbReference>
<dbReference type="Gene3D" id="2.30.42.10">
    <property type="match status" value="2"/>
</dbReference>
<dbReference type="Pfam" id="PF13365">
    <property type="entry name" value="Trypsin_2"/>
    <property type="match status" value="1"/>
</dbReference>
<keyword evidence="8" id="KW-0720">Serine protease</keyword>
<keyword evidence="13" id="KW-1185">Reference proteome</keyword>
<evidence type="ECO:0000256" key="10">
    <source>
        <dbReference type="PIRSR" id="PIRSR611782-2"/>
    </source>
</evidence>
<keyword evidence="5" id="KW-0677">Repeat</keyword>
<evidence type="ECO:0000313" key="12">
    <source>
        <dbReference type="EMBL" id="OYQ20378.1"/>
    </source>
</evidence>
<dbReference type="RefSeq" id="WP_094407841.1">
    <property type="nucleotide sequence ID" value="NZ_BMJZ01000008.1"/>
</dbReference>
<feature type="active site" description="Charge relay system" evidence="9">
    <location>
        <position position="234"/>
    </location>
</feature>
<comment type="subcellular location">
    <subcellularLocation>
        <location evidence="1">Periplasm</location>
    </subcellularLocation>
</comment>
<dbReference type="AlphaFoldDB" id="A0A255XTT5"/>
<dbReference type="InterPro" id="IPR001478">
    <property type="entry name" value="PDZ"/>
</dbReference>
<dbReference type="InterPro" id="IPR009003">
    <property type="entry name" value="Peptidase_S1_PA"/>
</dbReference>
<dbReference type="CDD" id="cd10839">
    <property type="entry name" value="cpPDZ1_DegP-like"/>
    <property type="match status" value="1"/>
</dbReference>
<dbReference type="NCBIfam" id="TIGR02037">
    <property type="entry name" value="degP_htrA_DO"/>
    <property type="match status" value="1"/>
</dbReference>
<evidence type="ECO:0000256" key="6">
    <source>
        <dbReference type="ARBA" id="ARBA00022764"/>
    </source>
</evidence>
<evidence type="ECO:0000256" key="5">
    <source>
        <dbReference type="ARBA" id="ARBA00022737"/>
    </source>
</evidence>
<evidence type="ECO:0000256" key="9">
    <source>
        <dbReference type="PIRSR" id="PIRSR611782-1"/>
    </source>
</evidence>
<name>A0A255XTT5_9PROT</name>
<dbReference type="PANTHER" id="PTHR22939:SF129">
    <property type="entry name" value="SERINE PROTEASE HTRA2, MITOCHONDRIAL"/>
    <property type="match status" value="1"/>
</dbReference>
<dbReference type="SMART" id="SM00228">
    <property type="entry name" value="PDZ"/>
    <property type="match status" value="2"/>
</dbReference>
<dbReference type="InterPro" id="IPR011782">
    <property type="entry name" value="Pept_S1C_Do"/>
</dbReference>
<feature type="domain" description="PDZ" evidence="11">
    <location>
        <begin position="389"/>
        <end position="458"/>
    </location>
</feature>
<dbReference type="SUPFAM" id="SSF50156">
    <property type="entry name" value="PDZ domain-like"/>
    <property type="match status" value="2"/>
</dbReference>
<keyword evidence="6" id="KW-0574">Periplasm</keyword>
<evidence type="ECO:0000256" key="8">
    <source>
        <dbReference type="ARBA" id="ARBA00022825"/>
    </source>
</evidence>
<feature type="active site" description="Charge relay system" evidence="9">
    <location>
        <position position="158"/>
    </location>
</feature>
<organism evidence="12 13">
    <name type="scientific">Elstera cyanobacteriorum</name>
    <dbReference type="NCBI Taxonomy" id="2022747"/>
    <lineage>
        <taxon>Bacteria</taxon>
        <taxon>Pseudomonadati</taxon>
        <taxon>Pseudomonadota</taxon>
        <taxon>Alphaproteobacteria</taxon>
        <taxon>Rhodospirillales</taxon>
        <taxon>Rhodospirillaceae</taxon>
        <taxon>Elstera</taxon>
    </lineage>
</organism>
<dbReference type="GO" id="GO:0006508">
    <property type="term" value="P:proteolysis"/>
    <property type="evidence" value="ECO:0007669"/>
    <property type="project" value="UniProtKB-KW"/>
</dbReference>
<feature type="binding site" evidence="10">
    <location>
        <begin position="232"/>
        <end position="234"/>
    </location>
    <ligand>
        <name>substrate</name>
    </ligand>
</feature>
<accession>A0A255XTT5</accession>
<dbReference type="PROSITE" id="PS50106">
    <property type="entry name" value="PDZ"/>
    <property type="match status" value="2"/>
</dbReference>
<feature type="domain" description="PDZ" evidence="11">
    <location>
        <begin position="305"/>
        <end position="343"/>
    </location>
</feature>
<evidence type="ECO:0000256" key="2">
    <source>
        <dbReference type="ARBA" id="ARBA00010541"/>
    </source>
</evidence>
<dbReference type="Pfam" id="PF13180">
    <property type="entry name" value="PDZ_2"/>
    <property type="match status" value="1"/>
</dbReference>
<evidence type="ECO:0000256" key="4">
    <source>
        <dbReference type="ARBA" id="ARBA00022729"/>
    </source>
</evidence>
<feature type="active site" description="Charge relay system" evidence="9">
    <location>
        <position position="128"/>
    </location>
</feature>
<proteinExistence type="inferred from homology"/>
<gene>
    <name evidence="12" type="ORF">CHR90_04725</name>
</gene>
<dbReference type="InterPro" id="IPR001940">
    <property type="entry name" value="Peptidase_S1C"/>
</dbReference>
<dbReference type="GO" id="GO:0042597">
    <property type="term" value="C:periplasmic space"/>
    <property type="evidence" value="ECO:0007669"/>
    <property type="project" value="UniProtKB-SubCell"/>
</dbReference>
<dbReference type="GO" id="GO:0004252">
    <property type="term" value="F:serine-type endopeptidase activity"/>
    <property type="evidence" value="ECO:0007669"/>
    <property type="project" value="InterPro"/>
</dbReference>
<keyword evidence="7" id="KW-0378">Hydrolase</keyword>
<keyword evidence="4" id="KW-0732">Signal</keyword>
<dbReference type="Gene3D" id="2.40.10.120">
    <property type="match status" value="1"/>
</dbReference>
<dbReference type="EMBL" id="NOXS01000028">
    <property type="protein sequence ID" value="OYQ20378.1"/>
    <property type="molecule type" value="Genomic_DNA"/>
</dbReference>
<reference evidence="12 13" key="1">
    <citation type="submission" date="2017-07" db="EMBL/GenBank/DDBJ databases">
        <title>Elstera cyanobacteriorum sp. nov., a novel bacterium isolated from cyanobacterial aggregates in a eutrophic lake.</title>
        <authorList>
            <person name="Cai H."/>
        </authorList>
    </citation>
    <scope>NUCLEOTIDE SEQUENCE [LARGE SCALE GENOMIC DNA]</scope>
    <source>
        <strain evidence="12 13">TH019</strain>
    </source>
</reference>
<dbReference type="Proteomes" id="UP000216361">
    <property type="component" value="Unassembled WGS sequence"/>
</dbReference>
<evidence type="ECO:0000256" key="3">
    <source>
        <dbReference type="ARBA" id="ARBA00022670"/>
    </source>
</evidence>
<feature type="binding site" evidence="10">
    <location>
        <position position="158"/>
    </location>
    <ligand>
        <name>substrate</name>
    </ligand>
</feature>
<evidence type="ECO:0000256" key="1">
    <source>
        <dbReference type="ARBA" id="ARBA00004418"/>
    </source>
</evidence>
<dbReference type="InterPro" id="IPR041489">
    <property type="entry name" value="PDZ_6"/>
</dbReference>
<sequence length="488" mass="51203">MGGKNGPVGARSALGYAKTLTILALGAVLLAGSLPAAAQSQRITPQSREQISLSFAPVVRQTTPAVVNIYTKKRVREQAALSPLLNDPFFRQFFGDRLPQGQTRERVQNSLGSGVILRPDGLIVTNFHVIKDADEISVVLSDRREFDAKVLRSDERVDLAVLKIDAGREQLPTLPLADSDQLQVGDLVLAIGNPFGVGQTVTQGIVSALARTNAGITDYNFFIQTDAAINPGNSGGALVTMDGRLAGINTAIYSRSGGSIGIGFAIPANMVRTVLSDDAARNGKIVRAWFGGSGQPVTPEVAASLGLPRPAGVLIAEVHPDSPAAQAGIRSGDVITAINGNEVPDPEALRFRIATLPIGETATFTVMRRGQPITTAAKLIAPPETPKREATVLKGQQPLAGATVANLSPALVEELGIPGPSRGVILLDIAARSPAARVGFQQGDVLQQVNNTPIASVTDAVAALGRGQSWRISIKRGDEVLTDTFSQR</sequence>
<evidence type="ECO:0000313" key="13">
    <source>
        <dbReference type="Proteomes" id="UP000216361"/>
    </source>
</evidence>
<dbReference type="InterPro" id="IPR036034">
    <property type="entry name" value="PDZ_sf"/>
</dbReference>
<feature type="binding site" evidence="10">
    <location>
        <position position="128"/>
    </location>
    <ligand>
        <name>substrate</name>
    </ligand>
</feature>
<dbReference type="PANTHER" id="PTHR22939">
    <property type="entry name" value="SERINE PROTEASE FAMILY S1C HTRA-RELATED"/>
    <property type="match status" value="1"/>
</dbReference>
<keyword evidence="3 12" id="KW-0645">Protease</keyword>
<dbReference type="SUPFAM" id="SSF50494">
    <property type="entry name" value="Trypsin-like serine proteases"/>
    <property type="match status" value="1"/>
</dbReference>
<dbReference type="OrthoDB" id="9758917at2"/>
<comment type="caution">
    <text evidence="12">The sequence shown here is derived from an EMBL/GenBank/DDBJ whole genome shotgun (WGS) entry which is preliminary data.</text>
</comment>
<protein>
    <submittedName>
        <fullName evidence="12">Serine protease</fullName>
    </submittedName>
</protein>